<dbReference type="GO" id="GO:0043171">
    <property type="term" value="P:peptide catabolic process"/>
    <property type="evidence" value="ECO:0007669"/>
    <property type="project" value="TreeGrafter"/>
</dbReference>
<comment type="similarity">
    <text evidence="2 17">Belongs to the peptidase M1 family.</text>
</comment>
<dbReference type="PANTHER" id="PTHR11533">
    <property type="entry name" value="PROTEASE M1 ZINC METALLOPROTEASE"/>
    <property type="match status" value="1"/>
</dbReference>
<dbReference type="Pfam" id="PF11838">
    <property type="entry name" value="ERAP1_C"/>
    <property type="match status" value="1"/>
</dbReference>
<protein>
    <recommendedName>
        <fullName evidence="17">Aminopeptidase</fullName>
        <ecNumber evidence="17">3.4.11.-</ecNumber>
    </recommendedName>
</protein>
<feature type="binding site" evidence="15">
    <location>
        <position position="382"/>
    </location>
    <ligand>
        <name>Zn(2+)</name>
        <dbReference type="ChEBI" id="CHEBI:29105"/>
        <note>catalytic</note>
    </ligand>
</feature>
<dbReference type="GO" id="GO:0005615">
    <property type="term" value="C:extracellular space"/>
    <property type="evidence" value="ECO:0007669"/>
    <property type="project" value="TreeGrafter"/>
</dbReference>
<comment type="subcellular location">
    <subcellularLocation>
        <location evidence="1">Membrane</location>
        <topology evidence="1">Single-pass type II membrane protein</topology>
    </subcellularLocation>
</comment>
<feature type="binding site" evidence="15">
    <location>
        <position position="405"/>
    </location>
    <ligand>
        <name>Zn(2+)</name>
        <dbReference type="ChEBI" id="CHEBI:29105"/>
        <note>catalytic</note>
    </ligand>
</feature>
<dbReference type="InterPro" id="IPR001930">
    <property type="entry name" value="Peptidase_M1"/>
</dbReference>
<keyword evidence="22" id="KW-1185">Reference proteome</keyword>
<dbReference type="GO" id="GO:0005737">
    <property type="term" value="C:cytoplasm"/>
    <property type="evidence" value="ECO:0007669"/>
    <property type="project" value="TreeGrafter"/>
</dbReference>
<comment type="cofactor">
    <cofactor evidence="15 17">
        <name>Zn(2+)</name>
        <dbReference type="ChEBI" id="CHEBI:29105"/>
    </cofactor>
    <text evidence="15 17">Binds 1 zinc ion per subunit.</text>
</comment>
<dbReference type="FunFam" id="2.60.40.1730:FF:000013">
    <property type="entry name" value="Aminopeptidase"/>
    <property type="match status" value="1"/>
</dbReference>
<dbReference type="PANTHER" id="PTHR11533:SF259">
    <property type="entry name" value="AMINOPEPTIDASE"/>
    <property type="match status" value="1"/>
</dbReference>
<name>A0A8C5EEI3_GOUWI</name>
<keyword evidence="7 17" id="KW-0378">Hydrolase</keyword>
<evidence type="ECO:0000313" key="21">
    <source>
        <dbReference type="Ensembl" id="ENSGWIP00000020283.1"/>
    </source>
</evidence>
<dbReference type="SUPFAM" id="SSF55486">
    <property type="entry name" value="Metalloproteases ('zincins'), catalytic domain"/>
    <property type="match status" value="1"/>
</dbReference>
<dbReference type="InterPro" id="IPR014782">
    <property type="entry name" value="Peptidase_M1_dom"/>
</dbReference>
<dbReference type="InterPro" id="IPR027268">
    <property type="entry name" value="Peptidase_M4/M1_CTD_sf"/>
</dbReference>
<dbReference type="Proteomes" id="UP000694680">
    <property type="component" value="Chromosome 6"/>
</dbReference>
<dbReference type="FunFam" id="1.10.390.10:FF:000016">
    <property type="entry name" value="Glutamyl aminopeptidase"/>
    <property type="match status" value="1"/>
</dbReference>
<keyword evidence="11 17" id="KW-0482">Metalloprotease</keyword>
<evidence type="ECO:0000256" key="6">
    <source>
        <dbReference type="ARBA" id="ARBA00022723"/>
    </source>
</evidence>
<dbReference type="Ensembl" id="ENSGWIT00000022291.1">
    <property type="protein sequence ID" value="ENSGWIP00000020283.1"/>
    <property type="gene ID" value="ENSGWIG00000010997.1"/>
</dbReference>
<dbReference type="InterPro" id="IPR045357">
    <property type="entry name" value="Aminopeptidase_N-like_N"/>
</dbReference>
<evidence type="ECO:0000256" key="17">
    <source>
        <dbReference type="RuleBase" id="RU364040"/>
    </source>
</evidence>
<evidence type="ECO:0000256" key="7">
    <source>
        <dbReference type="ARBA" id="ARBA00022801"/>
    </source>
</evidence>
<keyword evidence="6 15" id="KW-0479">Metal-binding</keyword>
<dbReference type="InterPro" id="IPR042097">
    <property type="entry name" value="Aminopeptidase_N-like_N_sf"/>
</dbReference>
<dbReference type="GO" id="GO:0070006">
    <property type="term" value="F:metalloaminopeptidase activity"/>
    <property type="evidence" value="ECO:0007669"/>
    <property type="project" value="TreeGrafter"/>
</dbReference>
<dbReference type="PRINTS" id="PR00756">
    <property type="entry name" value="ALADIPTASE"/>
</dbReference>
<evidence type="ECO:0000256" key="8">
    <source>
        <dbReference type="ARBA" id="ARBA00022833"/>
    </source>
</evidence>
<feature type="active site" description="Proton acceptor" evidence="14">
    <location>
        <position position="383"/>
    </location>
</feature>
<keyword evidence="9" id="KW-0735">Signal-anchor</keyword>
<dbReference type="CTD" id="558452"/>
<keyword evidence="3 17" id="KW-0031">Aminopeptidase</keyword>
<dbReference type="GO" id="GO:0008270">
    <property type="term" value="F:zinc ion binding"/>
    <property type="evidence" value="ECO:0007669"/>
    <property type="project" value="UniProtKB-UniRule"/>
</dbReference>
<dbReference type="Gene3D" id="2.60.40.1910">
    <property type="match status" value="1"/>
</dbReference>
<dbReference type="RefSeq" id="XP_028306431.1">
    <property type="nucleotide sequence ID" value="XM_028450630.1"/>
</dbReference>
<keyword evidence="8 15" id="KW-0862">Zinc</keyword>
<evidence type="ECO:0000259" key="20">
    <source>
        <dbReference type="Pfam" id="PF17900"/>
    </source>
</evidence>
<dbReference type="InterPro" id="IPR024571">
    <property type="entry name" value="ERAP1-like_C_dom"/>
</dbReference>
<dbReference type="GO" id="GO:0006508">
    <property type="term" value="P:proteolysis"/>
    <property type="evidence" value="ECO:0007669"/>
    <property type="project" value="UniProtKB-KW"/>
</dbReference>
<dbReference type="SUPFAM" id="SSF63737">
    <property type="entry name" value="Leukotriene A4 hydrolase N-terminal domain"/>
    <property type="match status" value="1"/>
</dbReference>
<evidence type="ECO:0000259" key="18">
    <source>
        <dbReference type="Pfam" id="PF01433"/>
    </source>
</evidence>
<evidence type="ECO:0000256" key="15">
    <source>
        <dbReference type="PIRSR" id="PIRSR634016-3"/>
    </source>
</evidence>
<keyword evidence="10" id="KW-1133">Transmembrane helix</keyword>
<dbReference type="Gene3D" id="1.25.50.20">
    <property type="match status" value="1"/>
</dbReference>
<reference evidence="21" key="2">
    <citation type="submission" date="2025-08" db="UniProtKB">
        <authorList>
            <consortium name="Ensembl"/>
        </authorList>
    </citation>
    <scope>IDENTIFICATION</scope>
</reference>
<evidence type="ECO:0000259" key="19">
    <source>
        <dbReference type="Pfam" id="PF11838"/>
    </source>
</evidence>
<reference evidence="21" key="3">
    <citation type="submission" date="2025-09" db="UniProtKB">
        <authorList>
            <consortium name="Ensembl"/>
        </authorList>
    </citation>
    <scope>IDENTIFICATION</scope>
</reference>
<evidence type="ECO:0000256" key="2">
    <source>
        <dbReference type="ARBA" id="ARBA00010136"/>
    </source>
</evidence>
<dbReference type="EC" id="3.4.11.-" evidence="17"/>
<feature type="domain" description="Aminopeptidase N-like N-terminal" evidence="20">
    <location>
        <begin position="66"/>
        <end position="274"/>
    </location>
</feature>
<organism evidence="21 22">
    <name type="scientific">Gouania willdenowi</name>
    <name type="common">Blunt-snouted clingfish</name>
    <name type="synonym">Lepadogaster willdenowi</name>
    <dbReference type="NCBI Taxonomy" id="441366"/>
    <lineage>
        <taxon>Eukaryota</taxon>
        <taxon>Metazoa</taxon>
        <taxon>Chordata</taxon>
        <taxon>Craniata</taxon>
        <taxon>Vertebrata</taxon>
        <taxon>Euteleostomi</taxon>
        <taxon>Actinopterygii</taxon>
        <taxon>Neopterygii</taxon>
        <taxon>Teleostei</taxon>
        <taxon>Neoteleostei</taxon>
        <taxon>Acanthomorphata</taxon>
        <taxon>Ovalentaria</taxon>
        <taxon>Blenniimorphae</taxon>
        <taxon>Blenniiformes</taxon>
        <taxon>Gobiesocoidei</taxon>
        <taxon>Gobiesocidae</taxon>
        <taxon>Gobiesocinae</taxon>
        <taxon>Gouania</taxon>
    </lineage>
</organism>
<feature type="site" description="Transition state stabilizer" evidence="16">
    <location>
        <position position="471"/>
    </location>
</feature>
<evidence type="ECO:0000256" key="1">
    <source>
        <dbReference type="ARBA" id="ARBA00004606"/>
    </source>
</evidence>
<evidence type="ECO:0000313" key="22">
    <source>
        <dbReference type="Proteomes" id="UP000694680"/>
    </source>
</evidence>
<evidence type="ECO:0000256" key="3">
    <source>
        <dbReference type="ARBA" id="ARBA00022438"/>
    </source>
</evidence>
<evidence type="ECO:0000256" key="13">
    <source>
        <dbReference type="ARBA" id="ARBA00023180"/>
    </source>
</evidence>
<evidence type="ECO:0000256" key="16">
    <source>
        <dbReference type="PIRSR" id="PIRSR634016-4"/>
    </source>
</evidence>
<sequence>MPNKSSMSKAFAAAFAVLTISIISGIITLTILYKSEINILNPTPPPTFSPTTTAPPPDSRLPTNLVPESYEIFLQPWFHTRIIEMVNVTSPNQTMLFTGNSTVHFHCTQAARSIYLHSMDLTLSNPWVMNQDTNEQIGVSDLEQQEDVNDFLKVNLEEDLMAGGNYSLFLAFEGEVSASLEGLYECVYIEGYPKDEDDENALRFLVATNMEPTHARMLFPCFDEPAMKAEFHLTIIHRRTTSALGNTAILVSNIIDDEWKYTQFYPTPRMSTYLFAFAVSEFTSIPSSHERVEIKTYARPEATEKGHTKYAAHIAGSTLTFFEKLFEIDYTLGKLDQIALPDLASLAMENWGLITYVEGSLLFEEGVSSLLHKEDIAIIVAHELAHQWFGNLVTIKWWSDLWLKEGFATYFSFPAVDYVEPTFKMKDVFMMETLHFAFEADALTSSHPLSSRPEDVQTIDDIRQMYDSITYNKGASVLRMLADFVGENVFNNGIKMYLKAFQGITADQNDFWEYIQKADPSSAISIAKLMDPWVNQIGYPVITINTTSGEIYQKHFLFNNTAESSLWWQIPIRFMSNTSDTSMVLLDVRGPVKKEEFISKSGEWILVNVNSTGYYRVNYNPENWERLLTQLERDPQRIPPINRGQLIDDVFNLARAKLVNVTLALNFTRFLSKERAYLPWDSAVKNLEYFVIMFDRCEVYGPMQTYLQNQVKGLYNFYRNETDNSSVPHDHASQHNQITAIDVACSNGLPECIEMAKSKFSNWMRSNSTNNIHPNLRSMIYCHAVAAGGKEEWEFAWDKYQSSRDTSEREYLQYAMSCTKKIWLLNRYLKYTLDSEKIRFRDVASTISFIAMNAAGQALAWNFIRAHWGTLSRGDESTMIMAVTNRFSTQFELEELERFASDHKVSSVKQAIEQTQVNIEWVRENKDIVLRWFEQETKKSNGFSSSD</sequence>
<dbReference type="GO" id="GO:0042277">
    <property type="term" value="F:peptide binding"/>
    <property type="evidence" value="ECO:0007669"/>
    <property type="project" value="TreeGrafter"/>
</dbReference>
<reference evidence="21" key="1">
    <citation type="submission" date="2020-06" db="EMBL/GenBank/DDBJ databases">
        <authorList>
            <consortium name="Wellcome Sanger Institute Data Sharing"/>
        </authorList>
    </citation>
    <scope>NUCLEOTIDE SEQUENCE [LARGE SCALE GENOMIC DNA]</scope>
</reference>
<evidence type="ECO:0000256" key="9">
    <source>
        <dbReference type="ARBA" id="ARBA00022968"/>
    </source>
</evidence>
<keyword evidence="12" id="KW-0472">Membrane</keyword>
<dbReference type="OrthoDB" id="510539at2759"/>
<evidence type="ECO:0000256" key="11">
    <source>
        <dbReference type="ARBA" id="ARBA00023049"/>
    </source>
</evidence>
<dbReference type="Pfam" id="PF17900">
    <property type="entry name" value="Peptidase_M1_N"/>
    <property type="match status" value="1"/>
</dbReference>
<feature type="binding site" evidence="15">
    <location>
        <position position="386"/>
    </location>
    <ligand>
        <name>Zn(2+)</name>
        <dbReference type="ChEBI" id="CHEBI:29105"/>
        <note>catalytic</note>
    </ligand>
</feature>
<keyword evidence="13" id="KW-0325">Glycoprotein</keyword>
<dbReference type="Gene3D" id="1.10.390.10">
    <property type="entry name" value="Neutral Protease Domain 2"/>
    <property type="match status" value="1"/>
</dbReference>
<dbReference type="Pfam" id="PF01433">
    <property type="entry name" value="Peptidase_M1"/>
    <property type="match status" value="1"/>
</dbReference>
<dbReference type="GeneID" id="114465546"/>
<dbReference type="InterPro" id="IPR050344">
    <property type="entry name" value="Peptidase_M1_aminopeptidases"/>
</dbReference>
<dbReference type="CDD" id="cd09601">
    <property type="entry name" value="M1_APN-Q_like"/>
    <property type="match status" value="1"/>
</dbReference>
<dbReference type="GO" id="GO:0005886">
    <property type="term" value="C:plasma membrane"/>
    <property type="evidence" value="ECO:0007669"/>
    <property type="project" value="TreeGrafter"/>
</dbReference>
<accession>A0A8C5EEI3</accession>
<proteinExistence type="inferred from homology"/>
<feature type="domain" description="ERAP1-like C-terminal" evidence="19">
    <location>
        <begin position="604"/>
        <end position="919"/>
    </location>
</feature>
<evidence type="ECO:0000256" key="10">
    <source>
        <dbReference type="ARBA" id="ARBA00022989"/>
    </source>
</evidence>
<evidence type="ECO:0000256" key="4">
    <source>
        <dbReference type="ARBA" id="ARBA00022670"/>
    </source>
</evidence>
<dbReference type="FunFam" id="1.25.50.20:FF:000012">
    <property type="entry name" value="Aminopeptidase N"/>
    <property type="match status" value="1"/>
</dbReference>
<evidence type="ECO:0000256" key="5">
    <source>
        <dbReference type="ARBA" id="ARBA00022692"/>
    </source>
</evidence>
<keyword evidence="5" id="KW-0812">Transmembrane</keyword>
<dbReference type="Gene3D" id="2.60.40.1730">
    <property type="entry name" value="tricorn interacting facor f3 domain"/>
    <property type="match status" value="1"/>
</dbReference>
<evidence type="ECO:0000256" key="14">
    <source>
        <dbReference type="PIRSR" id="PIRSR634016-1"/>
    </source>
</evidence>
<keyword evidence="4 17" id="KW-0645">Protease</keyword>
<gene>
    <name evidence="21" type="primary">anpeplb</name>
</gene>
<dbReference type="AlphaFoldDB" id="A0A8C5EEI3"/>
<feature type="domain" description="Peptidase M1 membrane alanine aminopeptidase" evidence="18">
    <location>
        <begin position="310"/>
        <end position="533"/>
    </location>
</feature>
<evidence type="ECO:0000256" key="12">
    <source>
        <dbReference type="ARBA" id="ARBA00023136"/>
    </source>
</evidence>
<dbReference type="InterPro" id="IPR034016">
    <property type="entry name" value="M1_APN-typ"/>
</dbReference>